<evidence type="ECO:0000313" key="15">
    <source>
        <dbReference type="Proteomes" id="UP000287033"/>
    </source>
</evidence>
<evidence type="ECO:0000256" key="1">
    <source>
        <dbReference type="ARBA" id="ARBA00004651"/>
    </source>
</evidence>
<keyword evidence="8 11" id="KW-0675">Receptor</keyword>
<keyword evidence="10" id="KW-1015">Disulfide bond</keyword>
<dbReference type="PROSITE" id="PS00237">
    <property type="entry name" value="G_PROTEIN_RECEP_F1_1"/>
    <property type="match status" value="1"/>
</dbReference>
<proteinExistence type="inferred from homology"/>
<keyword evidence="7" id="KW-0449">Lipoprotein</keyword>
<comment type="caution">
    <text evidence="14">The sequence shown here is derived from an EMBL/GenBank/DDBJ whole genome shotgun (WGS) entry which is preliminary data.</text>
</comment>
<dbReference type="Pfam" id="PF00001">
    <property type="entry name" value="7tm_1"/>
    <property type="match status" value="1"/>
</dbReference>
<evidence type="ECO:0000256" key="5">
    <source>
        <dbReference type="ARBA" id="ARBA00023040"/>
    </source>
</evidence>
<feature type="transmembrane region" description="Helical" evidence="12">
    <location>
        <begin position="245"/>
        <end position="265"/>
    </location>
</feature>
<dbReference type="PRINTS" id="PR00237">
    <property type="entry name" value="GPCRRHODOPSN"/>
</dbReference>
<dbReference type="SUPFAM" id="SSF81321">
    <property type="entry name" value="Family A G protein-coupled receptor-like"/>
    <property type="match status" value="1"/>
</dbReference>
<dbReference type="STRING" id="137246.A0A401SU62"/>
<dbReference type="InterPro" id="IPR001681">
    <property type="entry name" value="Neurokn_rcpt"/>
</dbReference>
<keyword evidence="5 11" id="KW-0297">G-protein coupled receptor</keyword>
<dbReference type="OMA" id="YQIAMII"/>
<dbReference type="GO" id="GO:0097225">
    <property type="term" value="C:sperm midpiece"/>
    <property type="evidence" value="ECO:0007669"/>
    <property type="project" value="TreeGrafter"/>
</dbReference>
<feature type="domain" description="G-protein coupled receptors family 1 profile" evidence="13">
    <location>
        <begin position="48"/>
        <end position="304"/>
    </location>
</feature>
<keyword evidence="7" id="KW-0564">Palmitate</keyword>
<dbReference type="SMART" id="SM01381">
    <property type="entry name" value="7TM_GPCR_Srsx"/>
    <property type="match status" value="1"/>
</dbReference>
<evidence type="ECO:0000256" key="8">
    <source>
        <dbReference type="ARBA" id="ARBA00023170"/>
    </source>
</evidence>
<dbReference type="PROSITE" id="PS50262">
    <property type="entry name" value="G_PROTEIN_RECEP_F1_2"/>
    <property type="match status" value="1"/>
</dbReference>
<reference evidence="14 15" key="1">
    <citation type="journal article" date="2018" name="Nat. Ecol. Evol.">
        <title>Shark genomes provide insights into elasmobranch evolution and the origin of vertebrates.</title>
        <authorList>
            <person name="Hara Y"/>
            <person name="Yamaguchi K"/>
            <person name="Onimaru K"/>
            <person name="Kadota M"/>
            <person name="Koyanagi M"/>
            <person name="Keeley SD"/>
            <person name="Tatsumi K"/>
            <person name="Tanaka K"/>
            <person name="Motone F"/>
            <person name="Kageyama Y"/>
            <person name="Nozu R"/>
            <person name="Adachi N"/>
            <person name="Nishimura O"/>
            <person name="Nakagawa R"/>
            <person name="Tanegashima C"/>
            <person name="Kiyatake I"/>
            <person name="Matsumoto R"/>
            <person name="Murakumo K"/>
            <person name="Nishida K"/>
            <person name="Terakita A"/>
            <person name="Kuratani S"/>
            <person name="Sato K"/>
            <person name="Hyodo S Kuraku.S."/>
        </authorList>
    </citation>
    <scope>NUCLEOTIDE SEQUENCE [LARGE SCALE GENOMIC DNA]</scope>
</reference>
<keyword evidence="9 11" id="KW-0807">Transducer</keyword>
<dbReference type="OrthoDB" id="5981855at2759"/>
<sequence>MNGETEADLNESEVSANGTLANAFAQPAWQVGLWAIAYSVIILTAVSGNVIVVWIILAHQRMRTVTNYFLLSLAVGDASMAAFNTAFNFIYAVHNDWYFGPHYCRFQNLLPITAVFASIYSMTAIALDRYIAIIHPLKPRLSSSSTKLVIGVIWFLALALAFPQCFYARIVQSESRVICKVDWPGDVGGQHQLTYQLVVIILTYLLPLIVMGVAYTKVGKTLWASEIPGDSTKRYSEHLNAKRKVVKMMIVVVLTFAFCWLPYHLYFILASFKKDIYYETYIQQVYLGIFWLAMSSTMYNPIIYCCLNNRFRIGFKRAFRWCPFVHVSPYDQQELTTVVSFRMTCSSTYTGNRMETMVTSHIDSNHDETEEAKAKFITSQTIL</sequence>
<evidence type="ECO:0000256" key="9">
    <source>
        <dbReference type="ARBA" id="ARBA00023224"/>
    </source>
</evidence>
<comment type="similarity">
    <text evidence="11">Belongs to the G-protein coupled receptor 1 family.</text>
</comment>
<organism evidence="14 15">
    <name type="scientific">Chiloscyllium punctatum</name>
    <name type="common">Brownbanded bambooshark</name>
    <name type="synonym">Hemiscyllium punctatum</name>
    <dbReference type="NCBI Taxonomy" id="137246"/>
    <lineage>
        <taxon>Eukaryota</taxon>
        <taxon>Metazoa</taxon>
        <taxon>Chordata</taxon>
        <taxon>Craniata</taxon>
        <taxon>Vertebrata</taxon>
        <taxon>Chondrichthyes</taxon>
        <taxon>Elasmobranchii</taxon>
        <taxon>Galeomorphii</taxon>
        <taxon>Galeoidea</taxon>
        <taxon>Orectolobiformes</taxon>
        <taxon>Hemiscylliidae</taxon>
        <taxon>Chiloscyllium</taxon>
    </lineage>
</organism>
<evidence type="ECO:0000256" key="12">
    <source>
        <dbReference type="SAM" id="Phobius"/>
    </source>
</evidence>
<feature type="transmembrane region" description="Helical" evidence="12">
    <location>
        <begin position="69"/>
        <end position="94"/>
    </location>
</feature>
<keyword evidence="15" id="KW-1185">Reference proteome</keyword>
<keyword evidence="3 11" id="KW-0812">Transmembrane</keyword>
<keyword evidence="6 12" id="KW-0472">Membrane</keyword>
<dbReference type="PRINTS" id="PR00244">
    <property type="entry name" value="NEUROKININR"/>
</dbReference>
<evidence type="ECO:0000256" key="10">
    <source>
        <dbReference type="PIRSR" id="PIRSR601681-50"/>
    </source>
</evidence>
<feature type="transmembrane region" description="Helical" evidence="12">
    <location>
        <begin position="106"/>
        <end position="127"/>
    </location>
</feature>
<protein>
    <recommendedName>
        <fullName evidence="13">G-protein coupled receptors family 1 profile domain-containing protein</fullName>
    </recommendedName>
</protein>
<evidence type="ECO:0000259" key="13">
    <source>
        <dbReference type="PROSITE" id="PS50262"/>
    </source>
</evidence>
<name>A0A401SU62_CHIPU</name>
<comment type="subcellular location">
    <subcellularLocation>
        <location evidence="1">Cell membrane</location>
        <topology evidence="1">Multi-pass membrane protein</topology>
    </subcellularLocation>
</comment>
<evidence type="ECO:0000256" key="6">
    <source>
        <dbReference type="ARBA" id="ARBA00023136"/>
    </source>
</evidence>
<dbReference type="EMBL" id="BEZZ01000553">
    <property type="protein sequence ID" value="GCC33922.1"/>
    <property type="molecule type" value="Genomic_DNA"/>
</dbReference>
<keyword evidence="4 12" id="KW-1133">Transmembrane helix</keyword>
<dbReference type="Gene3D" id="1.20.1070.10">
    <property type="entry name" value="Rhodopsin 7-helix transmembrane proteins"/>
    <property type="match status" value="1"/>
</dbReference>
<dbReference type="PANTHER" id="PTHR46925:SF2">
    <property type="entry name" value="G-PROTEIN COUPLED RECEPTOR TKR-1-RELATED"/>
    <property type="match status" value="1"/>
</dbReference>
<dbReference type="FunFam" id="1.20.1070.10:FF:000291">
    <property type="entry name" value="Predicted protein"/>
    <property type="match status" value="1"/>
</dbReference>
<gene>
    <name evidence="14" type="ORF">chiPu_0012393</name>
</gene>
<accession>A0A401SU62</accession>
<dbReference type="GO" id="GO:0005886">
    <property type="term" value="C:plasma membrane"/>
    <property type="evidence" value="ECO:0007669"/>
    <property type="project" value="UniProtKB-SubCell"/>
</dbReference>
<evidence type="ECO:0000256" key="7">
    <source>
        <dbReference type="ARBA" id="ARBA00023139"/>
    </source>
</evidence>
<evidence type="ECO:0000256" key="2">
    <source>
        <dbReference type="ARBA" id="ARBA00022475"/>
    </source>
</evidence>
<evidence type="ECO:0000256" key="4">
    <source>
        <dbReference type="ARBA" id="ARBA00022989"/>
    </source>
</evidence>
<evidence type="ECO:0000256" key="3">
    <source>
        <dbReference type="ARBA" id="ARBA00022692"/>
    </source>
</evidence>
<dbReference type="InterPro" id="IPR000276">
    <property type="entry name" value="GPCR_Rhodpsn"/>
</dbReference>
<feature type="disulfide bond" evidence="10">
    <location>
        <begin position="104"/>
        <end position="179"/>
    </location>
</feature>
<feature type="transmembrane region" description="Helical" evidence="12">
    <location>
        <begin position="285"/>
        <end position="307"/>
    </location>
</feature>
<dbReference type="InterPro" id="IPR017452">
    <property type="entry name" value="GPCR_Rhodpsn_7TM"/>
</dbReference>
<evidence type="ECO:0000313" key="14">
    <source>
        <dbReference type="EMBL" id="GCC33922.1"/>
    </source>
</evidence>
<evidence type="ECO:0000256" key="11">
    <source>
        <dbReference type="RuleBase" id="RU000688"/>
    </source>
</evidence>
<dbReference type="GO" id="GO:1902093">
    <property type="term" value="P:positive regulation of flagellated sperm motility"/>
    <property type="evidence" value="ECO:0007669"/>
    <property type="project" value="TreeGrafter"/>
</dbReference>
<dbReference type="GO" id="GO:0004995">
    <property type="term" value="F:tachykinin receptor activity"/>
    <property type="evidence" value="ECO:0007669"/>
    <property type="project" value="InterPro"/>
</dbReference>
<dbReference type="AlphaFoldDB" id="A0A401SU62"/>
<feature type="transmembrane region" description="Helical" evidence="12">
    <location>
        <begin position="193"/>
        <end position="215"/>
    </location>
</feature>
<keyword evidence="2" id="KW-1003">Cell membrane</keyword>
<dbReference type="PANTHER" id="PTHR46925">
    <property type="entry name" value="G-PROTEIN COUPLED RECEPTOR TKR-1-RELATED"/>
    <property type="match status" value="1"/>
</dbReference>
<feature type="transmembrane region" description="Helical" evidence="12">
    <location>
        <begin position="148"/>
        <end position="170"/>
    </location>
</feature>
<dbReference type="Proteomes" id="UP000287033">
    <property type="component" value="Unassembled WGS sequence"/>
</dbReference>
<feature type="transmembrane region" description="Helical" evidence="12">
    <location>
        <begin position="33"/>
        <end position="57"/>
    </location>
</feature>